<feature type="transmembrane region" description="Helical" evidence="7">
    <location>
        <begin position="22"/>
        <end position="42"/>
    </location>
</feature>
<keyword evidence="4 7" id="KW-0812">Transmembrane</keyword>
<feature type="transmembrane region" description="Helical" evidence="7">
    <location>
        <begin position="120"/>
        <end position="138"/>
    </location>
</feature>
<keyword evidence="8" id="KW-0449">Lipoprotein</keyword>
<keyword evidence="5 7" id="KW-1133">Transmembrane helix</keyword>
<evidence type="ECO:0000313" key="9">
    <source>
        <dbReference type="Proteomes" id="UP000051955"/>
    </source>
</evidence>
<comment type="pathway">
    <text evidence="7">Protein modification; lipoprotein biosynthesis (diacylglyceryl transfer).</text>
</comment>
<dbReference type="GO" id="GO:0005886">
    <property type="term" value="C:plasma membrane"/>
    <property type="evidence" value="ECO:0007669"/>
    <property type="project" value="UniProtKB-SubCell"/>
</dbReference>
<dbReference type="PROSITE" id="PS01311">
    <property type="entry name" value="LGT"/>
    <property type="match status" value="1"/>
</dbReference>
<reference evidence="8 9" key="1">
    <citation type="journal article" date="2015" name="Genome Announc.">
        <title>Expanding the biotechnology potential of lactobacilli through comparative genomics of 213 strains and associated genera.</title>
        <authorList>
            <person name="Sun Z."/>
            <person name="Harris H.M."/>
            <person name="McCann A."/>
            <person name="Guo C."/>
            <person name="Argimon S."/>
            <person name="Zhang W."/>
            <person name="Yang X."/>
            <person name="Jeffery I.B."/>
            <person name="Cooney J.C."/>
            <person name="Kagawa T.F."/>
            <person name="Liu W."/>
            <person name="Song Y."/>
            <person name="Salvetti E."/>
            <person name="Wrobel A."/>
            <person name="Rasinkangas P."/>
            <person name="Parkhill J."/>
            <person name="Rea M.C."/>
            <person name="O'Sullivan O."/>
            <person name="Ritari J."/>
            <person name="Douillard F.P."/>
            <person name="Paul Ross R."/>
            <person name="Yang R."/>
            <person name="Briner A.E."/>
            <person name="Felis G.E."/>
            <person name="de Vos W.M."/>
            <person name="Barrangou R."/>
            <person name="Klaenhammer T.R."/>
            <person name="Caufield P.W."/>
            <person name="Cui Y."/>
            <person name="Zhang H."/>
            <person name="O'Toole P.W."/>
        </authorList>
    </citation>
    <scope>NUCLEOTIDE SEQUENCE [LARGE SCALE GENOMIC DNA]</scope>
    <source>
        <strain evidence="8 9">DSM 19394</strain>
    </source>
</reference>
<dbReference type="GO" id="GO:0008961">
    <property type="term" value="F:phosphatidylglycerol-prolipoprotein diacylglyceryl transferase activity"/>
    <property type="evidence" value="ECO:0007669"/>
    <property type="project" value="UniProtKB-UniRule"/>
</dbReference>
<accession>A0A0R1LXG0</accession>
<comment type="caution">
    <text evidence="8">The sequence shown here is derived from an EMBL/GenBank/DDBJ whole genome shotgun (WGS) entry which is preliminary data.</text>
</comment>
<keyword evidence="9" id="KW-1185">Reference proteome</keyword>
<feature type="transmembrane region" description="Helical" evidence="7">
    <location>
        <begin position="88"/>
        <end position="113"/>
    </location>
</feature>
<name>A0A0R1LXG0_9LACO</name>
<comment type="function">
    <text evidence="7">Catalyzes the transfer of the diacylglyceryl group from phosphatidylglycerol to the sulfhydryl group of the N-terminal cysteine of a prolipoprotein, the first step in the formation of mature lipoproteins.</text>
</comment>
<evidence type="ECO:0000256" key="7">
    <source>
        <dbReference type="HAMAP-Rule" id="MF_01147"/>
    </source>
</evidence>
<dbReference type="HAMAP" id="MF_01147">
    <property type="entry name" value="Lgt"/>
    <property type="match status" value="1"/>
</dbReference>
<dbReference type="InterPro" id="IPR001640">
    <property type="entry name" value="Lgt"/>
</dbReference>
<comment type="subcellular location">
    <subcellularLocation>
        <location evidence="7">Cell membrane</location>
        <topology evidence="7">Multi-pass membrane protein</topology>
    </subcellularLocation>
</comment>
<dbReference type="EMBL" id="AZDV01000003">
    <property type="protein sequence ID" value="KRK96407.1"/>
    <property type="molecule type" value="Genomic_DNA"/>
</dbReference>
<dbReference type="PANTHER" id="PTHR30589:SF0">
    <property type="entry name" value="PHOSPHATIDYLGLYCEROL--PROLIPOPROTEIN DIACYLGLYCERYL TRANSFERASE"/>
    <property type="match status" value="1"/>
</dbReference>
<dbReference type="Pfam" id="PF01790">
    <property type="entry name" value="LGT"/>
    <property type="match status" value="1"/>
</dbReference>
<dbReference type="NCBIfam" id="TIGR00544">
    <property type="entry name" value="lgt"/>
    <property type="match status" value="1"/>
</dbReference>
<dbReference type="PATRIC" id="fig|1423715.3.peg.1950"/>
<protein>
    <recommendedName>
        <fullName evidence="7">Phosphatidylglycerol--prolipoprotein diacylglyceryl transferase</fullName>
        <ecNumber evidence="7">2.5.1.145</ecNumber>
    </recommendedName>
</protein>
<keyword evidence="6 7" id="KW-0472">Membrane</keyword>
<sequence>MTVTPFLAALNPIAVHLGPLQVHWYGVIIASGVILAVLLAVREGRRRGINPDDIYDMILWALPAALIAARLYYVAFQWPYYSQHPGEIIAIWDGGIAIYGSLIGAGLVVYFFCRSRFIPVWLMLDVAAPTVILGQAIGRWGNFMNQEAFGRITSLSFLQGLHLPHFIVEQMFINGAYRQPTFLYESTWDLMGFVVLMSLRHYPQLFKQGEVFLGYVMWYSLGRFFIEGMRTDSLMLGNVIRVSQLLSVILFVGAAIIWIYRRRQNTPPTDYLAGNPFRERTKLSN</sequence>
<evidence type="ECO:0000256" key="2">
    <source>
        <dbReference type="ARBA" id="ARBA00022475"/>
    </source>
</evidence>
<evidence type="ECO:0000256" key="5">
    <source>
        <dbReference type="ARBA" id="ARBA00022989"/>
    </source>
</evidence>
<dbReference type="STRING" id="1423715.FD25_GL001901"/>
<evidence type="ECO:0000256" key="1">
    <source>
        <dbReference type="ARBA" id="ARBA00007150"/>
    </source>
</evidence>
<evidence type="ECO:0000256" key="3">
    <source>
        <dbReference type="ARBA" id="ARBA00022679"/>
    </source>
</evidence>
<evidence type="ECO:0000313" key="8">
    <source>
        <dbReference type="EMBL" id="KRK96407.1"/>
    </source>
</evidence>
<dbReference type="RefSeq" id="WP_057800771.1">
    <property type="nucleotide sequence ID" value="NZ_AZDV01000003.1"/>
</dbReference>
<dbReference type="EC" id="2.5.1.145" evidence="7"/>
<evidence type="ECO:0000256" key="6">
    <source>
        <dbReference type="ARBA" id="ARBA00023136"/>
    </source>
</evidence>
<comment type="similarity">
    <text evidence="1 7">Belongs to the Lgt family.</text>
</comment>
<evidence type="ECO:0000256" key="4">
    <source>
        <dbReference type="ARBA" id="ARBA00022692"/>
    </source>
</evidence>
<dbReference type="OrthoDB" id="871140at2"/>
<feature type="transmembrane region" description="Helical" evidence="7">
    <location>
        <begin position="54"/>
        <end position="76"/>
    </location>
</feature>
<dbReference type="Proteomes" id="UP000051955">
    <property type="component" value="Unassembled WGS sequence"/>
</dbReference>
<keyword evidence="2 7" id="KW-1003">Cell membrane</keyword>
<comment type="catalytic activity">
    <reaction evidence="7">
        <text>L-cysteinyl-[prolipoprotein] + a 1,2-diacyl-sn-glycero-3-phospho-(1'-sn-glycerol) = an S-1,2-diacyl-sn-glyceryl-L-cysteinyl-[prolipoprotein] + sn-glycerol 1-phosphate + H(+)</text>
        <dbReference type="Rhea" id="RHEA:56712"/>
        <dbReference type="Rhea" id="RHEA-COMP:14679"/>
        <dbReference type="Rhea" id="RHEA-COMP:14680"/>
        <dbReference type="ChEBI" id="CHEBI:15378"/>
        <dbReference type="ChEBI" id="CHEBI:29950"/>
        <dbReference type="ChEBI" id="CHEBI:57685"/>
        <dbReference type="ChEBI" id="CHEBI:64716"/>
        <dbReference type="ChEBI" id="CHEBI:140658"/>
        <dbReference type="EC" id="2.5.1.145"/>
    </reaction>
</comment>
<dbReference type="PANTHER" id="PTHR30589">
    <property type="entry name" value="PROLIPOPROTEIN DIACYLGLYCERYL TRANSFERASE"/>
    <property type="match status" value="1"/>
</dbReference>
<organism evidence="8 9">
    <name type="scientific">Levilactobacillus acidifarinae DSM 19394 = JCM 15949</name>
    <dbReference type="NCBI Taxonomy" id="1423715"/>
    <lineage>
        <taxon>Bacteria</taxon>
        <taxon>Bacillati</taxon>
        <taxon>Bacillota</taxon>
        <taxon>Bacilli</taxon>
        <taxon>Lactobacillales</taxon>
        <taxon>Lactobacillaceae</taxon>
        <taxon>Levilactobacillus</taxon>
    </lineage>
</organism>
<keyword evidence="3 7" id="KW-0808">Transferase</keyword>
<proteinExistence type="inferred from homology"/>
<dbReference type="UniPathway" id="UPA00664"/>
<gene>
    <name evidence="7" type="primary">lgt</name>
    <name evidence="8" type="ORF">FD25_GL001901</name>
</gene>
<feature type="transmembrane region" description="Helical" evidence="7">
    <location>
        <begin position="238"/>
        <end position="260"/>
    </location>
</feature>
<dbReference type="GO" id="GO:0042158">
    <property type="term" value="P:lipoprotein biosynthetic process"/>
    <property type="evidence" value="ECO:0007669"/>
    <property type="project" value="UniProtKB-UniRule"/>
</dbReference>
<feature type="binding site" evidence="7">
    <location>
        <position position="139"/>
    </location>
    <ligand>
        <name>a 1,2-diacyl-sn-glycero-3-phospho-(1'-sn-glycerol)</name>
        <dbReference type="ChEBI" id="CHEBI:64716"/>
    </ligand>
</feature>
<dbReference type="AlphaFoldDB" id="A0A0R1LXG0"/>